<keyword evidence="2" id="KW-1185">Reference proteome</keyword>
<protein>
    <submittedName>
        <fullName evidence="1">Uncharacterized protein</fullName>
    </submittedName>
</protein>
<dbReference type="EMBL" id="BAAANS010000023">
    <property type="protein sequence ID" value="GAA2101854.1"/>
    <property type="molecule type" value="Genomic_DNA"/>
</dbReference>
<dbReference type="Proteomes" id="UP001500897">
    <property type="component" value="Unassembled WGS sequence"/>
</dbReference>
<proteinExistence type="predicted"/>
<comment type="caution">
    <text evidence="1">The sequence shown here is derived from an EMBL/GenBank/DDBJ whole genome shotgun (WGS) entry which is preliminary data.</text>
</comment>
<accession>A0ABN2X1F7</accession>
<reference evidence="1 2" key="1">
    <citation type="journal article" date="2019" name="Int. J. Syst. Evol. Microbiol.">
        <title>The Global Catalogue of Microorganisms (GCM) 10K type strain sequencing project: providing services to taxonomists for standard genome sequencing and annotation.</title>
        <authorList>
            <consortium name="The Broad Institute Genomics Platform"/>
            <consortium name="The Broad Institute Genome Sequencing Center for Infectious Disease"/>
            <person name="Wu L."/>
            <person name="Ma J."/>
        </authorList>
    </citation>
    <scope>NUCLEOTIDE SEQUENCE [LARGE SCALE GENOMIC DNA]</scope>
    <source>
        <strain evidence="1 2">JCM 14559</strain>
    </source>
</reference>
<name>A0ABN2X1F7_9ACTN</name>
<gene>
    <name evidence="1" type="ORF">GCM10009759_35910</name>
</gene>
<evidence type="ECO:0000313" key="1">
    <source>
        <dbReference type="EMBL" id="GAA2101854.1"/>
    </source>
</evidence>
<evidence type="ECO:0000313" key="2">
    <source>
        <dbReference type="Proteomes" id="UP001500897"/>
    </source>
</evidence>
<organism evidence="1 2">
    <name type="scientific">Kitasatospora saccharophila</name>
    <dbReference type="NCBI Taxonomy" id="407973"/>
    <lineage>
        <taxon>Bacteria</taxon>
        <taxon>Bacillati</taxon>
        <taxon>Actinomycetota</taxon>
        <taxon>Actinomycetes</taxon>
        <taxon>Kitasatosporales</taxon>
        <taxon>Streptomycetaceae</taxon>
        <taxon>Kitasatospora</taxon>
    </lineage>
</organism>
<sequence>MVDFSLPPLSASTPLPAGRAEGHLEVEGNLFEASAPAVGVIPAALSGEEPAG</sequence>